<dbReference type="AlphaFoldDB" id="A0A6J4U5W0"/>
<sequence>MRDIIPLRLDEGNRTGARFEAGGTMAAGVAPSRAMLVSR</sequence>
<gene>
    <name evidence="1" type="ORF">AVDCRST_MAG87-130</name>
</gene>
<organism evidence="1">
    <name type="scientific">uncultured Thermomicrobiales bacterium</name>
    <dbReference type="NCBI Taxonomy" id="1645740"/>
    <lineage>
        <taxon>Bacteria</taxon>
        <taxon>Pseudomonadati</taxon>
        <taxon>Thermomicrobiota</taxon>
        <taxon>Thermomicrobia</taxon>
        <taxon>Thermomicrobiales</taxon>
        <taxon>environmental samples</taxon>
    </lineage>
</organism>
<dbReference type="EMBL" id="CADCWJ010000038">
    <property type="protein sequence ID" value="CAA9541640.1"/>
    <property type="molecule type" value="Genomic_DNA"/>
</dbReference>
<evidence type="ECO:0000313" key="1">
    <source>
        <dbReference type="EMBL" id="CAA9541640.1"/>
    </source>
</evidence>
<accession>A0A6J4U5W0</accession>
<protein>
    <submittedName>
        <fullName evidence="1">Uncharacterized protein</fullName>
    </submittedName>
</protein>
<proteinExistence type="predicted"/>
<name>A0A6J4U5W0_9BACT</name>
<reference evidence="1" key="1">
    <citation type="submission" date="2020-02" db="EMBL/GenBank/DDBJ databases">
        <authorList>
            <person name="Meier V. D."/>
        </authorList>
    </citation>
    <scope>NUCLEOTIDE SEQUENCE</scope>
    <source>
        <strain evidence="1">AVDCRST_MAG87</strain>
    </source>
</reference>